<organism evidence="2 3">
    <name type="scientific">Hyaloscypha variabilis (strain UAMH 11265 / GT02V1 / F)</name>
    <name type="common">Meliniomyces variabilis</name>
    <dbReference type="NCBI Taxonomy" id="1149755"/>
    <lineage>
        <taxon>Eukaryota</taxon>
        <taxon>Fungi</taxon>
        <taxon>Dikarya</taxon>
        <taxon>Ascomycota</taxon>
        <taxon>Pezizomycotina</taxon>
        <taxon>Leotiomycetes</taxon>
        <taxon>Helotiales</taxon>
        <taxon>Hyaloscyphaceae</taxon>
        <taxon>Hyaloscypha</taxon>
        <taxon>Hyaloscypha variabilis</taxon>
    </lineage>
</organism>
<dbReference type="PANTHER" id="PTHR28019">
    <property type="entry name" value="CELL MEMBRANE PROTEIN YLR413W-RELATED"/>
    <property type="match status" value="1"/>
</dbReference>
<dbReference type="OrthoDB" id="4159154at2759"/>
<proteinExistence type="predicted"/>
<evidence type="ECO:0000256" key="1">
    <source>
        <dbReference type="SAM" id="Phobius"/>
    </source>
</evidence>
<evidence type="ECO:0000313" key="3">
    <source>
        <dbReference type="Proteomes" id="UP000235786"/>
    </source>
</evidence>
<feature type="transmembrane region" description="Helical" evidence="1">
    <location>
        <begin position="350"/>
        <end position="371"/>
    </location>
</feature>
<keyword evidence="1" id="KW-1133">Transmembrane helix</keyword>
<dbReference type="GO" id="GO:0031505">
    <property type="term" value="P:fungal-type cell wall organization"/>
    <property type="evidence" value="ECO:0007669"/>
    <property type="project" value="TreeGrafter"/>
</dbReference>
<protein>
    <recommendedName>
        <fullName evidence="4">Integral membrane protein-like protein</fullName>
    </recommendedName>
</protein>
<accession>A0A2J6RJG6</accession>
<dbReference type="Proteomes" id="UP000235786">
    <property type="component" value="Unassembled WGS sequence"/>
</dbReference>
<feature type="transmembrane region" description="Helical" evidence="1">
    <location>
        <begin position="300"/>
        <end position="330"/>
    </location>
</feature>
<sequence length="414" mass="44314">MADNSHLLSLTVSEKPSANKDGLFSRFLYNDKLPPVLTFFSAVIAFSLSLVALLSGAEKGQLQNYEVVILNTSTILQNAIKVENAASVTARAVIPLESTAPTPVLNARQLSLPAISAISSFFSSISSDLIPQATASAGSSSGSTSASGLLGDLESFITDVFGNVTTSAAQDVVDIANTLVKDVTSALGIKQWYALYMTELCSGYYEPSYSTPGATMNTTHCTQLNQLKLANQTNSTLQVGNTVIDFSAINIPNKLGKSGGAINSVVEAIIILQIIGIVFTGLLIVLTPLNLFVAFFRKTWFTIVIASLTFLATGCFVVVAMLETAIHMAVDVLVDDVIDGLGVEAYGGTGLLVILWVKFIFMVMNSTVWFLSWHNKRYVVREKVEKRPVVVTASSTYPRPMESLGTGERIGTKI</sequence>
<dbReference type="AlphaFoldDB" id="A0A2J6RJG6"/>
<evidence type="ECO:0000313" key="2">
    <source>
        <dbReference type="EMBL" id="PMD38650.1"/>
    </source>
</evidence>
<feature type="transmembrane region" description="Helical" evidence="1">
    <location>
        <begin position="270"/>
        <end position="293"/>
    </location>
</feature>
<keyword evidence="1" id="KW-0812">Transmembrane</keyword>
<dbReference type="InterPro" id="IPR009571">
    <property type="entry name" value="SUR7/Rim9-like_fungi"/>
</dbReference>
<gene>
    <name evidence="2" type="ORF">L207DRAFT_584055</name>
</gene>
<keyword evidence="1" id="KW-0472">Membrane</keyword>
<keyword evidence="3" id="KW-1185">Reference proteome</keyword>
<dbReference type="Pfam" id="PF06687">
    <property type="entry name" value="SUR7"/>
    <property type="match status" value="1"/>
</dbReference>
<dbReference type="GO" id="GO:0051285">
    <property type="term" value="C:cell cortex of cell tip"/>
    <property type="evidence" value="ECO:0007669"/>
    <property type="project" value="TreeGrafter"/>
</dbReference>
<evidence type="ECO:0008006" key="4">
    <source>
        <dbReference type="Google" id="ProtNLM"/>
    </source>
</evidence>
<name>A0A2J6RJG6_HYAVF</name>
<reference evidence="2 3" key="1">
    <citation type="submission" date="2016-04" db="EMBL/GenBank/DDBJ databases">
        <title>A degradative enzymes factory behind the ericoid mycorrhizal symbiosis.</title>
        <authorList>
            <consortium name="DOE Joint Genome Institute"/>
            <person name="Martino E."/>
            <person name="Morin E."/>
            <person name="Grelet G."/>
            <person name="Kuo A."/>
            <person name="Kohler A."/>
            <person name="Daghino S."/>
            <person name="Barry K."/>
            <person name="Choi C."/>
            <person name="Cichocki N."/>
            <person name="Clum A."/>
            <person name="Copeland A."/>
            <person name="Hainaut M."/>
            <person name="Haridas S."/>
            <person name="Labutti K."/>
            <person name="Lindquist E."/>
            <person name="Lipzen A."/>
            <person name="Khouja H.-R."/>
            <person name="Murat C."/>
            <person name="Ohm R."/>
            <person name="Olson A."/>
            <person name="Spatafora J."/>
            <person name="Veneault-Fourrey C."/>
            <person name="Henrissat B."/>
            <person name="Grigoriev I."/>
            <person name="Martin F."/>
            <person name="Perotto S."/>
        </authorList>
    </citation>
    <scope>NUCLEOTIDE SEQUENCE [LARGE SCALE GENOMIC DNA]</scope>
    <source>
        <strain evidence="2 3">F</strain>
    </source>
</reference>
<dbReference type="InterPro" id="IPR052413">
    <property type="entry name" value="SUR7_domain"/>
</dbReference>
<dbReference type="PANTHER" id="PTHR28019:SF7">
    <property type="entry name" value="SUR7 PROTEIN"/>
    <property type="match status" value="1"/>
</dbReference>
<dbReference type="GO" id="GO:0005886">
    <property type="term" value="C:plasma membrane"/>
    <property type="evidence" value="ECO:0007669"/>
    <property type="project" value="InterPro"/>
</dbReference>
<dbReference type="EMBL" id="KZ613947">
    <property type="protein sequence ID" value="PMD38650.1"/>
    <property type="molecule type" value="Genomic_DNA"/>
</dbReference>